<feature type="domain" description="RING-type" evidence="3">
    <location>
        <begin position="59"/>
        <end position="106"/>
    </location>
</feature>
<gene>
    <name evidence="4" type="ordered locus">Cd36_70390</name>
    <name evidence="5" type="ORF">CD36_70390</name>
</gene>
<dbReference type="KEGG" id="cdu:CD36_70390"/>
<name>B9WJP4_CANDC</name>
<dbReference type="GO" id="GO:0008270">
    <property type="term" value="F:zinc ion binding"/>
    <property type="evidence" value="ECO:0007669"/>
    <property type="project" value="UniProtKB-KW"/>
</dbReference>
<dbReference type="SUPFAM" id="SSF57850">
    <property type="entry name" value="RING/U-box"/>
    <property type="match status" value="1"/>
</dbReference>
<sequence>MRKQSSFVNKFYSPSPPSRKKTATLTRLESSAIRSSFPGFRAPFQASPLETKKYNNTKCSLCQELLSLTLPGELIVSLECGHTCHKNCLSLIQSEGQPVLVCTECNVGELPKSLIDDFAEKVNYDYPPFTPVEQIQSSVRLNTQLETPSFSCTLNNDLDIYNPRVTCTSEISEVTLTPPYEIAYVLNVQAPLIFSNYEPTLEDLQLKERVEEFLKTRLDIDKDVGQLVIFDTLEISVTGQSWDVALVCLFENYLLIYEDELLVGIISVQLDISSIDGEDELVLNLAKDSLPELRLRHLNRLVIKKWGAVLLKMTEEDGVVTTNIYQLTNTYWTHIPREYYVPQDLIKLNKAILSGTTISNSDTARILPTPKQLSLNLILALPLVNQSPLTDLEYKTQLQSIFEETLHALRPNDKLGIIFLGIDGSKKPCAKGSFVGCTEPSWSEWKQVIRDITIVPNSFQSNLHEINVAIEKCMELYPFIPGTSSSVNKLLILSPNMYSDSSKNVPTSKFIDAINEKLSCTVVCVGKNYGNYQPFKSITTFDTPFLRFESLTEFGNLLMYLINENLHRICIPKLTLTLKAAQGFRFTHLDSRGAIDTSQLTLTIKDIIPQSQKSIVLKVQADPQFVHSQYSTVPIFEYDGYWFHEKCLDTKLISTRVKIGVNQQPPTPIDPEAIETRGSFTEYYLDIPLLPPVSPARDAVFAKRQTELAIINSLKKSIALGESQVASDIIKSCISLAHGLIRTSLGGSSKPQRNESNVEHEYSMLQLLMVVKYTHKGNDEYIDFLVTQMKSIAELLESDLEVGKLRCSDLLNSLI</sequence>
<dbReference type="PROSITE" id="PS50089">
    <property type="entry name" value="ZF_RING_2"/>
    <property type="match status" value="1"/>
</dbReference>
<keyword evidence="1" id="KW-0862">Zinc</keyword>
<evidence type="ECO:0000256" key="2">
    <source>
        <dbReference type="SAM" id="MobiDB-lite"/>
    </source>
</evidence>
<evidence type="ECO:0000313" key="5">
    <source>
        <dbReference type="EMBL" id="CAX40591.1"/>
    </source>
</evidence>
<reference evidence="5 6" key="1">
    <citation type="journal article" date="2009" name="Genome Res.">
        <title>Comparative genomics of the fungal pathogens Candida dubliniensis and Candida albicans.</title>
        <authorList>
            <person name="Jackson A.P."/>
            <person name="Gamble J.A."/>
            <person name="Yeomans T."/>
            <person name="Moran G.P."/>
            <person name="Saunders D."/>
            <person name="Harris D."/>
            <person name="Aslett M."/>
            <person name="Barrell J.F."/>
            <person name="Butler G."/>
            <person name="Citiulo F."/>
            <person name="Coleman D.C."/>
            <person name="de Groot P.W.J."/>
            <person name="Goodwin T.J."/>
            <person name="Quail M.A."/>
            <person name="McQuillan J."/>
            <person name="Munro C.A."/>
            <person name="Pain A."/>
            <person name="Poulter R.T."/>
            <person name="Rajandream M.A."/>
            <person name="Renauld H."/>
            <person name="Spiering M.J."/>
            <person name="Tivey A."/>
            <person name="Gow N.A.R."/>
            <person name="Barrell B."/>
            <person name="Sullivan D.J."/>
            <person name="Berriman M."/>
        </authorList>
    </citation>
    <scope>NUCLEOTIDE SEQUENCE [LARGE SCALE GENOMIC DNA]</scope>
    <source>
        <strain evidence="6">CD36 / ATCC MYA-646 / CBS 7987 / NCPF 3949 / NRRL Y-17841</strain>
    </source>
</reference>
<dbReference type="InterPro" id="IPR001841">
    <property type="entry name" value="Znf_RING"/>
</dbReference>
<evidence type="ECO:0000256" key="1">
    <source>
        <dbReference type="PROSITE-ProRule" id="PRU00175"/>
    </source>
</evidence>
<keyword evidence="6" id="KW-1185">Reference proteome</keyword>
<proteinExistence type="predicted"/>
<dbReference type="RefSeq" id="XP_002421259.1">
    <property type="nucleotide sequence ID" value="XM_002421214.1"/>
</dbReference>
<evidence type="ECO:0000313" key="6">
    <source>
        <dbReference type="Proteomes" id="UP000002605"/>
    </source>
</evidence>
<accession>B9WJP4</accession>
<organism evidence="5 6">
    <name type="scientific">Candida dubliniensis (strain CD36 / ATCC MYA-646 / CBS 7987 / NCPF 3949 / NRRL Y-17841)</name>
    <name type="common">Yeast</name>
    <dbReference type="NCBI Taxonomy" id="573826"/>
    <lineage>
        <taxon>Eukaryota</taxon>
        <taxon>Fungi</taxon>
        <taxon>Dikarya</taxon>
        <taxon>Ascomycota</taxon>
        <taxon>Saccharomycotina</taxon>
        <taxon>Pichiomycetes</taxon>
        <taxon>Debaryomycetaceae</taxon>
        <taxon>Candida/Lodderomyces clade</taxon>
        <taxon>Candida</taxon>
    </lineage>
</organism>
<dbReference type="HOGENOM" id="CLU_014759_0_0_1"/>
<feature type="region of interest" description="Disordered" evidence="2">
    <location>
        <begin position="1"/>
        <end position="24"/>
    </location>
</feature>
<dbReference type="OrthoDB" id="299997at2759"/>
<evidence type="ECO:0000259" key="3">
    <source>
        <dbReference type="PROSITE" id="PS50089"/>
    </source>
</evidence>
<dbReference type="Gene3D" id="3.30.40.10">
    <property type="entry name" value="Zinc/RING finger domain, C3HC4 (zinc finger)"/>
    <property type="match status" value="1"/>
</dbReference>
<keyword evidence="1" id="KW-0863">Zinc-finger</keyword>
<keyword evidence="1" id="KW-0479">Metal-binding</keyword>
<dbReference type="GeneID" id="8049149"/>
<dbReference type="AlphaFoldDB" id="B9WJP4"/>
<protein>
    <recommendedName>
        <fullName evidence="3">RING-type domain-containing protein</fullName>
    </recommendedName>
</protein>
<evidence type="ECO:0000313" key="4">
    <source>
        <dbReference type="CGD" id="CAL0000159668"/>
    </source>
</evidence>
<dbReference type="CGD" id="CAL0000159668">
    <property type="gene designation" value="Cd36_70390"/>
</dbReference>
<dbReference type="Proteomes" id="UP000002605">
    <property type="component" value="Chromosome 7"/>
</dbReference>
<dbReference type="EMBL" id="FM992694">
    <property type="protein sequence ID" value="CAX40591.1"/>
    <property type="molecule type" value="Genomic_DNA"/>
</dbReference>
<dbReference type="InterPro" id="IPR013083">
    <property type="entry name" value="Znf_RING/FYVE/PHD"/>
</dbReference>
<dbReference type="eggNOG" id="ENOG502QSDX">
    <property type="taxonomic scope" value="Eukaryota"/>
</dbReference>